<comment type="caution">
    <text evidence="3">The sequence shown here is derived from an EMBL/GenBank/DDBJ whole genome shotgun (WGS) entry which is preliminary data.</text>
</comment>
<evidence type="ECO:0000313" key="4">
    <source>
        <dbReference type="Proteomes" id="UP001500483"/>
    </source>
</evidence>
<evidence type="ECO:0000256" key="2">
    <source>
        <dbReference type="SAM" id="MobiDB-lite"/>
    </source>
</evidence>
<keyword evidence="4" id="KW-1185">Reference proteome</keyword>
<protein>
    <submittedName>
        <fullName evidence="3">Uncharacterized protein</fullName>
    </submittedName>
</protein>
<sequence>MPAESADTAPALESLLVAWRREVDAAPIGDLVDTDAAVAAIARAAGRAASPAAGTWSRWPRRRGVDDRFTGVGLAARDAMPGDMLWGVAQVLYSDHSQEAAAAQKAQSQLDEAESLWNSGNYSDAKVSLQLAHETMQNAGAHLKELEARHQVLENRFQQPHLPGGSTSESSSSSHPTSTTTVEPPPPSNPQLPPPDWPTPTSPSTPSSSQEPTEPTTEPSETSGSSDLPSSGNPEDSTSAPHNGGGLFPSPN</sequence>
<proteinExistence type="predicted"/>
<feature type="compositionally biased region" description="Low complexity" evidence="2">
    <location>
        <begin position="166"/>
        <end position="182"/>
    </location>
</feature>
<feature type="region of interest" description="Disordered" evidence="2">
    <location>
        <begin position="158"/>
        <end position="252"/>
    </location>
</feature>
<gene>
    <name evidence="3" type="ORF">GCM10020366_04730</name>
</gene>
<dbReference type="RefSeq" id="WP_425565534.1">
    <property type="nucleotide sequence ID" value="NZ_BAAAYK010000010.1"/>
</dbReference>
<dbReference type="Proteomes" id="UP001500483">
    <property type="component" value="Unassembled WGS sequence"/>
</dbReference>
<evidence type="ECO:0000313" key="3">
    <source>
        <dbReference type="EMBL" id="GAA3352993.1"/>
    </source>
</evidence>
<name>A0ABP6RIV5_9PSEU</name>
<reference evidence="4" key="1">
    <citation type="journal article" date="2019" name="Int. J. Syst. Evol. Microbiol.">
        <title>The Global Catalogue of Microorganisms (GCM) 10K type strain sequencing project: providing services to taxonomists for standard genome sequencing and annotation.</title>
        <authorList>
            <consortium name="The Broad Institute Genomics Platform"/>
            <consortium name="The Broad Institute Genome Sequencing Center for Infectious Disease"/>
            <person name="Wu L."/>
            <person name="Ma J."/>
        </authorList>
    </citation>
    <scope>NUCLEOTIDE SEQUENCE [LARGE SCALE GENOMIC DNA]</scope>
    <source>
        <strain evidence="4">JCM 9687</strain>
    </source>
</reference>
<feature type="compositionally biased region" description="Gly residues" evidence="2">
    <location>
        <begin position="243"/>
        <end position="252"/>
    </location>
</feature>
<evidence type="ECO:0000256" key="1">
    <source>
        <dbReference type="SAM" id="Coils"/>
    </source>
</evidence>
<feature type="compositionally biased region" description="Low complexity" evidence="2">
    <location>
        <begin position="204"/>
        <end position="226"/>
    </location>
</feature>
<feature type="coiled-coil region" evidence="1">
    <location>
        <begin position="129"/>
        <end position="156"/>
    </location>
</feature>
<accession>A0ABP6RIV5</accession>
<feature type="compositionally biased region" description="Polar residues" evidence="2">
    <location>
        <begin position="227"/>
        <end position="241"/>
    </location>
</feature>
<feature type="compositionally biased region" description="Pro residues" evidence="2">
    <location>
        <begin position="183"/>
        <end position="203"/>
    </location>
</feature>
<organism evidence="3 4">
    <name type="scientific">Saccharopolyspora gregorii</name>
    <dbReference type="NCBI Taxonomy" id="33914"/>
    <lineage>
        <taxon>Bacteria</taxon>
        <taxon>Bacillati</taxon>
        <taxon>Actinomycetota</taxon>
        <taxon>Actinomycetes</taxon>
        <taxon>Pseudonocardiales</taxon>
        <taxon>Pseudonocardiaceae</taxon>
        <taxon>Saccharopolyspora</taxon>
    </lineage>
</organism>
<dbReference type="EMBL" id="BAAAYK010000010">
    <property type="protein sequence ID" value="GAA3352993.1"/>
    <property type="molecule type" value="Genomic_DNA"/>
</dbReference>
<keyword evidence="1" id="KW-0175">Coiled coil</keyword>